<reference evidence="4 5" key="2">
    <citation type="submission" date="2011-11" db="EMBL/GenBank/DDBJ databases">
        <authorList>
            <consortium name="US DOE Joint Genome Institute"/>
            <person name="Lucas S."/>
            <person name="Han J."/>
            <person name="Lapidus A."/>
            <person name="Cheng J.-F."/>
            <person name="Goodwin L."/>
            <person name="Pitluck S."/>
            <person name="Peters L."/>
            <person name="Ovchinnikova G."/>
            <person name="Zhang X."/>
            <person name="Detter J.C."/>
            <person name="Han C."/>
            <person name="Tapia R."/>
            <person name="Land M."/>
            <person name="Hauser L."/>
            <person name="Kyrpides N."/>
            <person name="Ivanova N."/>
            <person name="Pagani I."/>
            <person name="Vogl K."/>
            <person name="Liu Z."/>
            <person name="Overmann J."/>
            <person name="Frigaard N.-U."/>
            <person name="Bryant D."/>
            <person name="Woyke T."/>
        </authorList>
    </citation>
    <scope>NUCLEOTIDE SEQUENCE [LARGE SCALE GENOMIC DNA]</scope>
    <source>
        <strain evidence="4 5">970</strain>
    </source>
</reference>
<sequence>MPIAPKKPRVTQHDQALPLFTDRFGERRLFLRFLHAAPPPEQMLFFHGDGGNGKSLLLKRLMDRYCQRLRAADWARLDAIADDRACVEGYDALSGGPVPCVYHDLAGRGAAEDDPRGYWSGPLMIARELGAHGLKLPLFQYALMLYLRARRKLSPERIKALFPAAEADFVASLFDIVSDTSVGLMAVKVLGLFDKHLKANFALWRMSLGVDADRLQEIQTMATDDQGARLGEELPRLLGESIQVAMDMPNAPARLVLLIDTHESFWGTGRHSESDATYFERDEWLRALLAQLYQPNRGIIVVLAGREPPRWDKAVEHQIPANHINCQLIGHLDPPYADEYLIGALGHQVDTDTDTDTDAGDNTQTQTEQALRAALIRFAEIHPDQVHPLYLGLTADLCLQARARGEQLTAADFPTGAHGASHALSQEVGQELVQRLLRYCNAEVQAAVPLLAAARGFDGELFYTLGDRLRFNASRADFDILTGFSFVWPDPARPGRYRIHDLLRRLVAAGKPEPTREAHAALEAIYRDRGPDDPEAVAEAIYHANQQDWERGWLEWTEVMDQARDNARHTLGEALTALRPVMRLETAFAEGTVDRRIGDLAAARSRHAAAETAYRRALASLEAALGQSPDDVGTLNEQGIAFTRLGKLRAARSDHAQAEDAYNQAIAAYDQALTRAPDDVYAHSNKGSALQSLGKLRAARSDHARAEDAYNQAITAFDQALTRAPDFVYAHNNKGNALQGLGDLRAARSDHARAEDAYNQAITAYDQALTRAPDDVYAHSNKGSALQGLGDLRAARSDHAPSRGRLQPGHHRLRPGPDAGAGRRLRPQQQGQRPPEPRQAARRTQRPRRSRGRLQPGHRRLRPGPDAGAGLRRRPQQQGQRPPGTRQAARRTQRPRRSRGRLQPGHHRLRPGPDAGARLRHGPQQQGQRPPGPRRPARRTQRPRRSRGRLQPGHRRRRPGPDAGAGLRHRPHQQGQRPPGPRQAARRTQRPRRSRGRLQPGHRRLRPGPDAGAGPRLRPQQQGQRPPGTRRAARRTQRPRPSRGRLRPGHRRLRPGPDVGAGRRRRPQQQGQRPLQSRGLASHPERLSPR</sequence>
<dbReference type="SUPFAM" id="SSF48452">
    <property type="entry name" value="TPR-like"/>
    <property type="match status" value="1"/>
</dbReference>
<dbReference type="Proteomes" id="UP000002964">
    <property type="component" value="Unassembled WGS sequence"/>
</dbReference>
<dbReference type="STRING" id="631362.Thi970DRAFT_04660"/>
<feature type="region of interest" description="Disordered" evidence="3">
    <location>
        <begin position="796"/>
        <end position="1090"/>
    </location>
</feature>
<name>H8Z7W7_9GAMM</name>
<dbReference type="AlphaFoldDB" id="H8Z7W7"/>
<evidence type="ECO:0000256" key="2">
    <source>
        <dbReference type="ARBA" id="ARBA00022803"/>
    </source>
</evidence>
<dbReference type="HOGENOM" id="CLU_284672_0_0_6"/>
<dbReference type="InterPro" id="IPR011990">
    <property type="entry name" value="TPR-like_helical_dom_sf"/>
</dbReference>
<evidence type="ECO:0000313" key="5">
    <source>
        <dbReference type="Proteomes" id="UP000002964"/>
    </source>
</evidence>
<dbReference type="OrthoDB" id="5772846at2"/>
<dbReference type="Pfam" id="PF13432">
    <property type="entry name" value="TPR_16"/>
    <property type="match status" value="1"/>
</dbReference>
<keyword evidence="2" id="KW-0802">TPR repeat</keyword>
<feature type="compositionally biased region" description="Basic residues" evidence="3">
    <location>
        <begin position="984"/>
        <end position="1006"/>
    </location>
</feature>
<dbReference type="InterPro" id="IPR019734">
    <property type="entry name" value="TPR_rpt"/>
</dbReference>
<proteinExistence type="predicted"/>
<keyword evidence="1" id="KW-0677">Repeat</keyword>
<evidence type="ECO:0000256" key="1">
    <source>
        <dbReference type="ARBA" id="ARBA00022737"/>
    </source>
</evidence>
<feature type="compositionally biased region" description="Low complexity" evidence="3">
    <location>
        <begin position="1012"/>
        <end position="1030"/>
    </location>
</feature>
<dbReference type="eggNOG" id="COG0457">
    <property type="taxonomic scope" value="Bacteria"/>
</dbReference>
<feature type="compositionally biased region" description="Basic residues" evidence="3">
    <location>
        <begin position="935"/>
        <end position="958"/>
    </location>
</feature>
<gene>
    <name evidence="4" type="ORF">Thi970DRAFT_04660</name>
</gene>
<dbReference type="PANTHER" id="PTHR44943">
    <property type="entry name" value="CELLULOSE SYNTHASE OPERON PROTEIN C"/>
    <property type="match status" value="1"/>
</dbReference>
<reference evidence="5" key="1">
    <citation type="submission" date="2011-06" db="EMBL/GenBank/DDBJ databases">
        <authorList>
            <consortium name="US DOE Joint Genome Institute (JGI-PGF)"/>
            <person name="Lucas S."/>
            <person name="Han J."/>
            <person name="Lapidus A."/>
            <person name="Cheng J.-F."/>
            <person name="Goodwin L."/>
            <person name="Pitluck S."/>
            <person name="Peters L."/>
            <person name="Land M.L."/>
            <person name="Hauser L."/>
            <person name="Vogl K."/>
            <person name="Liu Z."/>
            <person name="Overmann J."/>
            <person name="Frigaard N.-U."/>
            <person name="Bryant D.A."/>
            <person name="Woyke T.J."/>
        </authorList>
    </citation>
    <scope>NUCLEOTIDE SEQUENCE [LARGE SCALE GENOMIC DNA]</scope>
    <source>
        <strain evidence="5">970</strain>
    </source>
</reference>
<organism evidence="4 5">
    <name type="scientific">Thiorhodovibrio frisius</name>
    <dbReference type="NCBI Taxonomy" id="631362"/>
    <lineage>
        <taxon>Bacteria</taxon>
        <taxon>Pseudomonadati</taxon>
        <taxon>Pseudomonadota</taxon>
        <taxon>Gammaproteobacteria</taxon>
        <taxon>Chromatiales</taxon>
        <taxon>Chromatiaceae</taxon>
        <taxon>Thiorhodovibrio</taxon>
    </lineage>
</organism>
<dbReference type="Gene3D" id="1.25.40.10">
    <property type="entry name" value="Tetratricopeptide repeat domain"/>
    <property type="match status" value="4"/>
</dbReference>
<feature type="compositionally biased region" description="Basic residues" evidence="3">
    <location>
        <begin position="1031"/>
        <end position="1054"/>
    </location>
</feature>
<feature type="compositionally biased region" description="Basic residues" evidence="3">
    <location>
        <begin position="840"/>
        <end position="862"/>
    </location>
</feature>
<evidence type="ECO:0000256" key="3">
    <source>
        <dbReference type="SAM" id="MobiDB-lite"/>
    </source>
</evidence>
<feature type="compositionally biased region" description="Low complexity" evidence="3">
    <location>
        <begin position="876"/>
        <end position="887"/>
    </location>
</feature>
<protein>
    <submittedName>
        <fullName evidence="4">TPR repeat-containing protein</fullName>
    </submittedName>
</protein>
<dbReference type="InterPro" id="IPR051685">
    <property type="entry name" value="Ycf3/AcsC/BcsC/TPR_MFPF"/>
</dbReference>
<feature type="compositionally biased region" description="Basic residues" evidence="3">
    <location>
        <begin position="888"/>
        <end position="910"/>
    </location>
</feature>
<dbReference type="EMBL" id="JH603170">
    <property type="protein sequence ID" value="EIC20979.1"/>
    <property type="molecule type" value="Genomic_DNA"/>
</dbReference>
<dbReference type="PANTHER" id="PTHR44943:SF8">
    <property type="entry name" value="TPR REPEAT-CONTAINING PROTEIN MJ0263"/>
    <property type="match status" value="1"/>
</dbReference>
<feature type="compositionally biased region" description="Low complexity" evidence="3">
    <location>
        <begin position="1068"/>
        <end position="1080"/>
    </location>
</feature>
<evidence type="ECO:0000313" key="4">
    <source>
        <dbReference type="EMBL" id="EIC20979.1"/>
    </source>
</evidence>
<dbReference type="SMART" id="SM00028">
    <property type="entry name" value="TPR"/>
    <property type="match status" value="3"/>
</dbReference>
<accession>H8Z7W7</accession>
<keyword evidence="5" id="KW-1185">Reference proteome</keyword>